<evidence type="ECO:0000313" key="2">
    <source>
        <dbReference type="EMBL" id="GHI35975.1"/>
    </source>
</evidence>
<evidence type="ECO:0000313" key="3">
    <source>
        <dbReference type="Proteomes" id="UP001050808"/>
    </source>
</evidence>
<name>A0ABQ3QFF6_9ACTN</name>
<sequence>MAALSEVAHVVAEPGDGPLGEAFDSTGYPVFRLITRDGTLAATAFDPGRLPAPSKAAVRRGRGGTRTARLRDHRALRRKVAR</sequence>
<proteinExistence type="predicted"/>
<dbReference type="Proteomes" id="UP001050808">
    <property type="component" value="Unassembled WGS sequence"/>
</dbReference>
<evidence type="ECO:0000256" key="1">
    <source>
        <dbReference type="SAM" id="MobiDB-lite"/>
    </source>
</evidence>
<accession>A0ABQ3QFF6</accession>
<dbReference type="EMBL" id="BNDY01000002">
    <property type="protein sequence ID" value="GHI35975.1"/>
    <property type="molecule type" value="Genomic_DNA"/>
</dbReference>
<organism evidence="2 3">
    <name type="scientific">Streptomyces violascens</name>
    <dbReference type="NCBI Taxonomy" id="67381"/>
    <lineage>
        <taxon>Bacteria</taxon>
        <taxon>Bacillati</taxon>
        <taxon>Actinomycetota</taxon>
        <taxon>Actinomycetes</taxon>
        <taxon>Kitasatosporales</taxon>
        <taxon>Streptomycetaceae</taxon>
        <taxon>Streptomyces</taxon>
    </lineage>
</organism>
<reference evidence="2" key="1">
    <citation type="submission" date="2024-05" db="EMBL/GenBank/DDBJ databases">
        <title>Whole genome shotgun sequence of Streptomyces violascens NBRC 12920.</title>
        <authorList>
            <person name="Komaki H."/>
            <person name="Tamura T."/>
        </authorList>
    </citation>
    <scope>NUCLEOTIDE SEQUENCE</scope>
    <source>
        <strain evidence="2">NBRC 12920</strain>
    </source>
</reference>
<feature type="region of interest" description="Disordered" evidence="1">
    <location>
        <begin position="45"/>
        <end position="68"/>
    </location>
</feature>
<protein>
    <submittedName>
        <fullName evidence="2">Uncharacterized protein</fullName>
    </submittedName>
</protein>
<keyword evidence="3" id="KW-1185">Reference proteome</keyword>
<comment type="caution">
    <text evidence="2">The sequence shown here is derived from an EMBL/GenBank/DDBJ whole genome shotgun (WGS) entry which is preliminary data.</text>
</comment>
<gene>
    <name evidence="2" type="ORF">Sviol_03830</name>
</gene>